<comment type="similarity">
    <text evidence="3">Belongs to the expansin family.</text>
</comment>
<dbReference type="InterPro" id="IPR036749">
    <property type="entry name" value="Expansin_CBD_sf"/>
</dbReference>
<dbReference type="PANTHER" id="PTHR31692:SF5">
    <property type="entry name" value="EXPANSIN-B3"/>
    <property type="match status" value="1"/>
</dbReference>
<protein>
    <recommendedName>
        <fullName evidence="9">Expansin B3</fullName>
    </recommendedName>
</protein>
<proteinExistence type="inferred from homology"/>
<sequence length="266" mass="28627">MWSFEKSNLCLCLLGTSLSFGFGVAFANPYAYSYGYKVSNSNWNPAVTTGYGDPDGNGSNGGACGYGSLVDVQPFKARVTAVSPILFKNGEGCGACYMVKCLDKSICSSSAVTVIVTDECPGCSSTHFDLSGAAFGHLSLPGRGGQLRNRGILPVVYRRTPCTYPGMKISFRLNDGSRTYWLSLLVVFEGGDGDIGAMYIKQATSSEWMPMAHSWRANWYITGRGPLKGPFSVKLITLSTRKTLTARDVIPTNFLAGATYTSRLNL</sequence>
<feature type="domain" description="Expansin-like CBD" evidence="6">
    <location>
        <begin position="180"/>
        <end position="262"/>
    </location>
</feature>
<evidence type="ECO:0008006" key="9">
    <source>
        <dbReference type="Google" id="ProtNLM"/>
    </source>
</evidence>
<feature type="chain" id="PRO_5040453439" description="Expansin B3" evidence="4">
    <location>
        <begin position="28"/>
        <end position="266"/>
    </location>
</feature>
<accession>A0A9Q1K5F8</accession>
<dbReference type="CDD" id="cd22275">
    <property type="entry name" value="DPBB_EXPB_N"/>
    <property type="match status" value="1"/>
</dbReference>
<dbReference type="Gene3D" id="2.60.40.760">
    <property type="entry name" value="Expansin, cellulose-binding-like domain"/>
    <property type="match status" value="1"/>
</dbReference>
<dbReference type="SMART" id="SM00837">
    <property type="entry name" value="DPBB_1"/>
    <property type="match status" value="1"/>
</dbReference>
<keyword evidence="2" id="KW-0964">Secreted</keyword>
<feature type="domain" description="Expansin-like EG45" evidence="5">
    <location>
        <begin position="61"/>
        <end position="167"/>
    </location>
</feature>
<reference evidence="7" key="1">
    <citation type="submission" date="2022-04" db="EMBL/GenBank/DDBJ databases">
        <title>Carnegiea gigantea Genome sequencing and assembly v2.</title>
        <authorList>
            <person name="Copetti D."/>
            <person name="Sanderson M.J."/>
            <person name="Burquez A."/>
            <person name="Wojciechowski M.F."/>
        </authorList>
    </citation>
    <scope>NUCLEOTIDE SEQUENCE</scope>
    <source>
        <strain evidence="7">SGP5-SGP5p</strain>
        <tissue evidence="7">Aerial part</tissue>
    </source>
</reference>
<organism evidence="7 8">
    <name type="scientific">Carnegiea gigantea</name>
    <dbReference type="NCBI Taxonomy" id="171969"/>
    <lineage>
        <taxon>Eukaryota</taxon>
        <taxon>Viridiplantae</taxon>
        <taxon>Streptophyta</taxon>
        <taxon>Embryophyta</taxon>
        <taxon>Tracheophyta</taxon>
        <taxon>Spermatophyta</taxon>
        <taxon>Magnoliopsida</taxon>
        <taxon>eudicotyledons</taxon>
        <taxon>Gunneridae</taxon>
        <taxon>Pentapetalae</taxon>
        <taxon>Caryophyllales</taxon>
        <taxon>Cactineae</taxon>
        <taxon>Cactaceae</taxon>
        <taxon>Cactoideae</taxon>
        <taxon>Echinocereeae</taxon>
        <taxon>Carnegiea</taxon>
    </lineage>
</organism>
<dbReference type="Gene3D" id="2.40.40.10">
    <property type="entry name" value="RlpA-like domain"/>
    <property type="match status" value="1"/>
</dbReference>
<dbReference type="InterPro" id="IPR007117">
    <property type="entry name" value="Expansin_CBD"/>
</dbReference>
<evidence type="ECO:0000256" key="4">
    <source>
        <dbReference type="SAM" id="SignalP"/>
    </source>
</evidence>
<evidence type="ECO:0000313" key="7">
    <source>
        <dbReference type="EMBL" id="KAJ8436839.1"/>
    </source>
</evidence>
<evidence type="ECO:0000256" key="3">
    <source>
        <dbReference type="RuleBase" id="RU003460"/>
    </source>
</evidence>
<dbReference type="PROSITE" id="PS50842">
    <property type="entry name" value="EXPANSIN_EG45"/>
    <property type="match status" value="1"/>
</dbReference>
<evidence type="ECO:0000259" key="6">
    <source>
        <dbReference type="PROSITE" id="PS50843"/>
    </source>
</evidence>
<dbReference type="SUPFAM" id="SSF50685">
    <property type="entry name" value="Barwin-like endoglucanases"/>
    <property type="match status" value="1"/>
</dbReference>
<dbReference type="InterPro" id="IPR005795">
    <property type="entry name" value="LolPI"/>
</dbReference>
<comment type="caution">
    <text evidence="7">The sequence shown here is derived from an EMBL/GenBank/DDBJ whole genome shotgun (WGS) entry which is preliminary data.</text>
</comment>
<dbReference type="InterPro" id="IPR007112">
    <property type="entry name" value="Expansin/allergen_DPBB_dom"/>
</dbReference>
<dbReference type="Proteomes" id="UP001153076">
    <property type="component" value="Unassembled WGS sequence"/>
</dbReference>
<name>A0A9Q1K5F8_9CARY</name>
<feature type="signal peptide" evidence="4">
    <location>
        <begin position="1"/>
        <end position="27"/>
    </location>
</feature>
<keyword evidence="4" id="KW-0732">Signal</keyword>
<evidence type="ECO:0000313" key="8">
    <source>
        <dbReference type="Proteomes" id="UP001153076"/>
    </source>
</evidence>
<dbReference type="GO" id="GO:0009506">
    <property type="term" value="C:plasmodesma"/>
    <property type="evidence" value="ECO:0007669"/>
    <property type="project" value="TreeGrafter"/>
</dbReference>
<dbReference type="InterPro" id="IPR036908">
    <property type="entry name" value="RlpA-like_sf"/>
</dbReference>
<dbReference type="AlphaFoldDB" id="A0A9Q1K5F8"/>
<dbReference type="EMBL" id="JAKOGI010000327">
    <property type="protein sequence ID" value="KAJ8436839.1"/>
    <property type="molecule type" value="Genomic_DNA"/>
</dbReference>
<keyword evidence="8" id="KW-1185">Reference proteome</keyword>
<dbReference type="PRINTS" id="PR00829">
    <property type="entry name" value="LOLP1ALLERGN"/>
</dbReference>
<dbReference type="InterPro" id="IPR009009">
    <property type="entry name" value="RlpA-like_DPBB"/>
</dbReference>
<comment type="subcellular location">
    <subcellularLocation>
        <location evidence="1">Secreted</location>
    </subcellularLocation>
</comment>
<dbReference type="PANTHER" id="PTHR31692">
    <property type="entry name" value="EXPANSIN-B3"/>
    <property type="match status" value="1"/>
</dbReference>
<dbReference type="PROSITE" id="PS50843">
    <property type="entry name" value="EXPANSIN_CBD"/>
    <property type="match status" value="1"/>
</dbReference>
<dbReference type="GO" id="GO:0005576">
    <property type="term" value="C:extracellular region"/>
    <property type="evidence" value="ECO:0007669"/>
    <property type="project" value="UniProtKB-SubCell"/>
</dbReference>
<gene>
    <name evidence="7" type="ORF">Cgig2_018935</name>
</gene>
<dbReference type="Pfam" id="PF03330">
    <property type="entry name" value="DPBB_1"/>
    <property type="match status" value="1"/>
</dbReference>
<dbReference type="PRINTS" id="PR01225">
    <property type="entry name" value="EXPANSNFAMLY"/>
</dbReference>
<dbReference type="GO" id="GO:0006949">
    <property type="term" value="P:syncytium formation"/>
    <property type="evidence" value="ECO:0007669"/>
    <property type="project" value="TreeGrafter"/>
</dbReference>
<dbReference type="SUPFAM" id="SSF49590">
    <property type="entry name" value="PHL pollen allergen"/>
    <property type="match status" value="1"/>
</dbReference>
<evidence type="ECO:0000256" key="2">
    <source>
        <dbReference type="ARBA" id="ARBA00022525"/>
    </source>
</evidence>
<dbReference type="Pfam" id="PF01357">
    <property type="entry name" value="Expansin_C"/>
    <property type="match status" value="1"/>
</dbReference>
<evidence type="ECO:0000259" key="5">
    <source>
        <dbReference type="PROSITE" id="PS50842"/>
    </source>
</evidence>
<dbReference type="InterPro" id="IPR007118">
    <property type="entry name" value="Expan_Lol_pI"/>
</dbReference>
<dbReference type="OrthoDB" id="406505at2759"/>
<evidence type="ECO:0000256" key="1">
    <source>
        <dbReference type="ARBA" id="ARBA00004613"/>
    </source>
</evidence>